<reference evidence="1" key="1">
    <citation type="journal article" date="2019" name="bioRxiv">
        <title>The Genome of the Zebra Mussel, Dreissena polymorpha: A Resource for Invasive Species Research.</title>
        <authorList>
            <person name="McCartney M.A."/>
            <person name="Auch B."/>
            <person name="Kono T."/>
            <person name="Mallez S."/>
            <person name="Zhang Y."/>
            <person name="Obille A."/>
            <person name="Becker A."/>
            <person name="Abrahante J.E."/>
            <person name="Garbe J."/>
            <person name="Badalamenti J.P."/>
            <person name="Herman A."/>
            <person name="Mangelson H."/>
            <person name="Liachko I."/>
            <person name="Sullivan S."/>
            <person name="Sone E.D."/>
            <person name="Koren S."/>
            <person name="Silverstein K.A.T."/>
            <person name="Beckman K.B."/>
            <person name="Gohl D.M."/>
        </authorList>
    </citation>
    <scope>NUCLEOTIDE SEQUENCE</scope>
    <source>
        <strain evidence="1">Duluth1</strain>
        <tissue evidence="1">Whole animal</tissue>
    </source>
</reference>
<name>A0A9D4I0Z2_DREPO</name>
<dbReference type="AlphaFoldDB" id="A0A9D4I0Z2"/>
<dbReference type="EMBL" id="JAIWYP010000011">
    <property type="protein sequence ID" value="KAH3740184.1"/>
    <property type="molecule type" value="Genomic_DNA"/>
</dbReference>
<organism evidence="1 2">
    <name type="scientific">Dreissena polymorpha</name>
    <name type="common">Zebra mussel</name>
    <name type="synonym">Mytilus polymorpha</name>
    <dbReference type="NCBI Taxonomy" id="45954"/>
    <lineage>
        <taxon>Eukaryota</taxon>
        <taxon>Metazoa</taxon>
        <taxon>Spiralia</taxon>
        <taxon>Lophotrochozoa</taxon>
        <taxon>Mollusca</taxon>
        <taxon>Bivalvia</taxon>
        <taxon>Autobranchia</taxon>
        <taxon>Heteroconchia</taxon>
        <taxon>Euheterodonta</taxon>
        <taxon>Imparidentia</taxon>
        <taxon>Neoheterodontei</taxon>
        <taxon>Myida</taxon>
        <taxon>Dreissenoidea</taxon>
        <taxon>Dreissenidae</taxon>
        <taxon>Dreissena</taxon>
    </lineage>
</organism>
<accession>A0A9D4I0Z2</accession>
<keyword evidence="2" id="KW-1185">Reference proteome</keyword>
<proteinExistence type="predicted"/>
<dbReference type="Proteomes" id="UP000828390">
    <property type="component" value="Unassembled WGS sequence"/>
</dbReference>
<evidence type="ECO:0000313" key="1">
    <source>
        <dbReference type="EMBL" id="KAH3740184.1"/>
    </source>
</evidence>
<evidence type="ECO:0000313" key="2">
    <source>
        <dbReference type="Proteomes" id="UP000828390"/>
    </source>
</evidence>
<gene>
    <name evidence="1" type="ORF">DPMN_046881</name>
</gene>
<protein>
    <submittedName>
        <fullName evidence="1">Uncharacterized protein</fullName>
    </submittedName>
</protein>
<sequence>MVGLGRVRCGTEGSHVLQLHHLVSAVDFLTCSWRTITGVLGHDLGCQEMLKLLGTVIANAIRDSLPPSLTSSHPT</sequence>
<comment type="caution">
    <text evidence="1">The sequence shown here is derived from an EMBL/GenBank/DDBJ whole genome shotgun (WGS) entry which is preliminary data.</text>
</comment>
<reference evidence="1" key="2">
    <citation type="submission" date="2020-11" db="EMBL/GenBank/DDBJ databases">
        <authorList>
            <person name="McCartney M.A."/>
            <person name="Auch B."/>
            <person name="Kono T."/>
            <person name="Mallez S."/>
            <person name="Becker A."/>
            <person name="Gohl D.M."/>
            <person name="Silverstein K.A.T."/>
            <person name="Koren S."/>
            <person name="Bechman K.B."/>
            <person name="Herman A."/>
            <person name="Abrahante J.E."/>
            <person name="Garbe J."/>
        </authorList>
    </citation>
    <scope>NUCLEOTIDE SEQUENCE</scope>
    <source>
        <strain evidence="1">Duluth1</strain>
        <tissue evidence="1">Whole animal</tissue>
    </source>
</reference>